<comment type="subcellular location">
    <subcellularLocation>
        <location evidence="1 9">Cell membrane</location>
        <topology evidence="1 9">Multi-pass membrane protein</topology>
    </subcellularLocation>
</comment>
<feature type="domain" description="ABC transmembrane type-1" evidence="12">
    <location>
        <begin position="117"/>
        <end position="346"/>
    </location>
</feature>
<feature type="compositionally biased region" description="Low complexity" evidence="11">
    <location>
        <begin position="1"/>
        <end position="21"/>
    </location>
</feature>
<feature type="transmembrane region" description="Helical" evidence="9">
    <location>
        <begin position="109"/>
        <end position="142"/>
    </location>
</feature>
<feature type="transmembrane region" description="Helical" evidence="9">
    <location>
        <begin position="61"/>
        <end position="89"/>
    </location>
</feature>
<feature type="transmembrane region" description="Helical" evidence="9">
    <location>
        <begin position="325"/>
        <end position="346"/>
    </location>
</feature>
<feature type="compositionally biased region" description="Polar residues" evidence="11">
    <location>
        <begin position="22"/>
        <end position="35"/>
    </location>
</feature>
<dbReference type="PANTHER" id="PTHR30425:SF1">
    <property type="entry name" value="PHOSPHATE TRANSPORT SYSTEM PERMEASE PROTEIN PSTC"/>
    <property type="match status" value="1"/>
</dbReference>
<comment type="function">
    <text evidence="10">Part of the binding-protein-dependent transport system for phosphate; probably responsible for the translocation of the substrate across the membrane.</text>
</comment>
<feature type="transmembrane region" description="Helical" evidence="9">
    <location>
        <begin position="211"/>
        <end position="230"/>
    </location>
</feature>
<keyword evidence="5 10" id="KW-0592">Phosphate transport</keyword>
<dbReference type="EMBL" id="FNJB01000006">
    <property type="protein sequence ID" value="SDP06031.1"/>
    <property type="molecule type" value="Genomic_DNA"/>
</dbReference>
<dbReference type="STRING" id="504798.SAMN05421871_106272"/>
<dbReference type="InterPro" id="IPR035906">
    <property type="entry name" value="MetI-like_sf"/>
</dbReference>
<keyword evidence="7 9" id="KW-1133">Transmembrane helix</keyword>
<keyword evidence="6 9" id="KW-0812">Transmembrane</keyword>
<evidence type="ECO:0000259" key="12">
    <source>
        <dbReference type="PROSITE" id="PS50928"/>
    </source>
</evidence>
<organism evidence="13 14">
    <name type="scientific">Actinokineospora alba</name>
    <dbReference type="NCBI Taxonomy" id="504798"/>
    <lineage>
        <taxon>Bacteria</taxon>
        <taxon>Bacillati</taxon>
        <taxon>Actinomycetota</taxon>
        <taxon>Actinomycetes</taxon>
        <taxon>Pseudonocardiales</taxon>
        <taxon>Pseudonocardiaceae</taxon>
        <taxon>Actinokineospora</taxon>
    </lineage>
</organism>
<dbReference type="OrthoDB" id="9785113at2"/>
<dbReference type="GO" id="GO:0006817">
    <property type="term" value="P:phosphate ion transport"/>
    <property type="evidence" value="ECO:0007669"/>
    <property type="project" value="UniProtKB-KW"/>
</dbReference>
<evidence type="ECO:0000256" key="4">
    <source>
        <dbReference type="ARBA" id="ARBA00022475"/>
    </source>
</evidence>
<dbReference type="PROSITE" id="PS50928">
    <property type="entry name" value="ABC_TM1"/>
    <property type="match status" value="1"/>
</dbReference>
<dbReference type="GO" id="GO:0005886">
    <property type="term" value="C:plasma membrane"/>
    <property type="evidence" value="ECO:0007669"/>
    <property type="project" value="UniProtKB-SubCell"/>
</dbReference>
<keyword evidence="8 9" id="KW-0472">Membrane</keyword>
<feature type="region of interest" description="Disordered" evidence="11">
    <location>
        <begin position="1"/>
        <end position="47"/>
    </location>
</feature>
<dbReference type="Gene3D" id="1.10.3720.10">
    <property type="entry name" value="MetI-like"/>
    <property type="match status" value="1"/>
</dbReference>
<dbReference type="SUPFAM" id="SSF161098">
    <property type="entry name" value="MetI-like"/>
    <property type="match status" value="1"/>
</dbReference>
<reference evidence="14" key="1">
    <citation type="submission" date="2016-10" db="EMBL/GenBank/DDBJ databases">
        <authorList>
            <person name="Varghese N."/>
            <person name="Submissions S."/>
        </authorList>
    </citation>
    <scope>NUCLEOTIDE SEQUENCE [LARGE SCALE GENOMIC DNA]</scope>
    <source>
        <strain evidence="14">IBRC-M 10655</strain>
    </source>
</reference>
<dbReference type="NCBIfam" id="TIGR02138">
    <property type="entry name" value="phosphate_pstC"/>
    <property type="match status" value="1"/>
</dbReference>
<keyword evidence="14" id="KW-1185">Reference proteome</keyword>
<proteinExistence type="inferred from homology"/>
<dbReference type="InterPro" id="IPR011864">
    <property type="entry name" value="Phosphate_PstC"/>
</dbReference>
<evidence type="ECO:0000256" key="9">
    <source>
        <dbReference type="RuleBase" id="RU363032"/>
    </source>
</evidence>
<sequence length="357" mass="37467">MSEPVSVGRPVAPRGPRGGSASNTAAEATISSNEQGAGGPPPGPAAPAKVITRPGDRIFKALTVGSGVFVVAMIVLIGVFLLIQAIPSLMENQSNFLFSREWNAEPGDLAFGVLDLLLVTVFSSVFALLIAMPVSLGIALFLTQYAPRRLARPFSYIVDLLAAVPSIIYGLWGAYVLAPAIAPFSVWLNANLGFLPIFAKGSSDLGIGQTIFTASIVLAVMLLPIITAISREVFDRTPTMQVEGALALGATKWEVIRTTVLPFGKAGYISASMLGLGRALGETIAVMIILSSTTTNFSFSLFDGGDTIASKIARAAQEFNDPRGAGAYIAAGLVLFVLTFIVNAFARSIIAGHKEYE</sequence>
<evidence type="ECO:0000256" key="6">
    <source>
        <dbReference type="ARBA" id="ARBA00022692"/>
    </source>
</evidence>
<name>A0A1H0PLR4_9PSEU</name>
<evidence type="ECO:0000256" key="10">
    <source>
        <dbReference type="RuleBase" id="RU363054"/>
    </source>
</evidence>
<dbReference type="Pfam" id="PF00528">
    <property type="entry name" value="BPD_transp_1"/>
    <property type="match status" value="1"/>
</dbReference>
<evidence type="ECO:0000313" key="13">
    <source>
        <dbReference type="EMBL" id="SDP06031.1"/>
    </source>
</evidence>
<evidence type="ECO:0000256" key="8">
    <source>
        <dbReference type="ARBA" id="ARBA00023136"/>
    </source>
</evidence>
<protein>
    <recommendedName>
        <fullName evidence="10">Phosphate transport system permease protein</fullName>
    </recommendedName>
</protein>
<feature type="transmembrane region" description="Helical" evidence="9">
    <location>
        <begin position="154"/>
        <end position="175"/>
    </location>
</feature>
<dbReference type="PANTHER" id="PTHR30425">
    <property type="entry name" value="PHOSPHATE TRANSPORT SYSTEM PERMEASE PROTEIN PST"/>
    <property type="match status" value="1"/>
</dbReference>
<evidence type="ECO:0000313" key="14">
    <source>
        <dbReference type="Proteomes" id="UP000199651"/>
    </source>
</evidence>
<dbReference type="CDD" id="cd06261">
    <property type="entry name" value="TM_PBP2"/>
    <property type="match status" value="1"/>
</dbReference>
<comment type="similarity">
    <text evidence="2 10">Belongs to the binding-protein-dependent transport system permease family. CysTW subfamily.</text>
</comment>
<dbReference type="InterPro" id="IPR000515">
    <property type="entry name" value="MetI-like"/>
</dbReference>
<evidence type="ECO:0000256" key="2">
    <source>
        <dbReference type="ARBA" id="ARBA00007069"/>
    </source>
</evidence>
<dbReference type="InterPro" id="IPR051124">
    <property type="entry name" value="Phosphate_Transport_Permease"/>
</dbReference>
<accession>A0A1H0PLR4</accession>
<comment type="caution">
    <text evidence="10">Lacks conserved residue(s) required for the propagation of feature annotation.</text>
</comment>
<evidence type="ECO:0000256" key="11">
    <source>
        <dbReference type="SAM" id="MobiDB-lite"/>
    </source>
</evidence>
<dbReference type="AlphaFoldDB" id="A0A1H0PLR4"/>
<evidence type="ECO:0000256" key="7">
    <source>
        <dbReference type="ARBA" id="ARBA00022989"/>
    </source>
</evidence>
<evidence type="ECO:0000256" key="1">
    <source>
        <dbReference type="ARBA" id="ARBA00004651"/>
    </source>
</evidence>
<gene>
    <name evidence="13" type="ORF">SAMN05192558_106180</name>
</gene>
<keyword evidence="3 9" id="KW-0813">Transport</keyword>
<evidence type="ECO:0000256" key="3">
    <source>
        <dbReference type="ARBA" id="ARBA00022448"/>
    </source>
</evidence>
<dbReference type="GO" id="GO:0005315">
    <property type="term" value="F:phosphate transmembrane transporter activity"/>
    <property type="evidence" value="ECO:0007669"/>
    <property type="project" value="InterPro"/>
</dbReference>
<dbReference type="Proteomes" id="UP000199651">
    <property type="component" value="Unassembled WGS sequence"/>
</dbReference>
<keyword evidence="4 10" id="KW-1003">Cell membrane</keyword>
<evidence type="ECO:0000256" key="5">
    <source>
        <dbReference type="ARBA" id="ARBA00022592"/>
    </source>
</evidence>